<dbReference type="EMBL" id="CAJHUC010000923">
    <property type="protein sequence ID" value="CAD7698934.1"/>
    <property type="molecule type" value="Genomic_DNA"/>
</dbReference>
<dbReference type="AlphaFoldDB" id="A0A8S1IY38"/>
<feature type="region of interest" description="Disordered" evidence="1">
    <location>
        <begin position="1"/>
        <end position="58"/>
    </location>
</feature>
<keyword evidence="3" id="KW-1185">Reference proteome</keyword>
<organism evidence="2 3">
    <name type="scientific">Ostreobium quekettii</name>
    <dbReference type="NCBI Taxonomy" id="121088"/>
    <lineage>
        <taxon>Eukaryota</taxon>
        <taxon>Viridiplantae</taxon>
        <taxon>Chlorophyta</taxon>
        <taxon>core chlorophytes</taxon>
        <taxon>Ulvophyceae</taxon>
        <taxon>TCBD clade</taxon>
        <taxon>Bryopsidales</taxon>
        <taxon>Ostreobineae</taxon>
        <taxon>Ostreobiaceae</taxon>
        <taxon>Ostreobium</taxon>
    </lineage>
</organism>
<comment type="caution">
    <text evidence="2">The sequence shown here is derived from an EMBL/GenBank/DDBJ whole genome shotgun (WGS) entry which is preliminary data.</text>
</comment>
<reference evidence="2" key="1">
    <citation type="submission" date="2020-12" db="EMBL/GenBank/DDBJ databases">
        <authorList>
            <person name="Iha C."/>
        </authorList>
    </citation>
    <scope>NUCLEOTIDE SEQUENCE</scope>
</reference>
<dbReference type="Proteomes" id="UP000708148">
    <property type="component" value="Unassembled WGS sequence"/>
</dbReference>
<evidence type="ECO:0000313" key="2">
    <source>
        <dbReference type="EMBL" id="CAD7698934.1"/>
    </source>
</evidence>
<dbReference type="OrthoDB" id="10528649at2759"/>
<evidence type="ECO:0000313" key="3">
    <source>
        <dbReference type="Proteomes" id="UP000708148"/>
    </source>
</evidence>
<feature type="compositionally biased region" description="Basic and acidic residues" evidence="1">
    <location>
        <begin position="1"/>
        <end position="11"/>
    </location>
</feature>
<evidence type="ECO:0000256" key="1">
    <source>
        <dbReference type="SAM" id="MobiDB-lite"/>
    </source>
</evidence>
<name>A0A8S1IY38_9CHLO</name>
<sequence length="179" mass="20264">MADDKKSRGREMVTPLTLPGHTGFFSPRELSIQRHTRSDSGADPLHSPGTMRSMESAASTVEDFVRDSLSNLEERLESVLDNVSEELASEVARERQHLMLMQEQVDKQGRMLQHEFGEIRKAMEQERTARALVQQSTRERGDAISENANRWRCVPANLTLKRGLRQCAADRPYVTLPSS</sequence>
<accession>A0A8S1IY38</accession>
<protein>
    <submittedName>
        <fullName evidence="2">Uncharacterized protein</fullName>
    </submittedName>
</protein>
<proteinExistence type="predicted"/>
<gene>
    <name evidence="2" type="ORF">OSTQU699_LOCUS4293</name>
</gene>